<evidence type="ECO:0000313" key="1">
    <source>
        <dbReference type="EMBL" id="KPL74533.1"/>
    </source>
</evidence>
<accession>A0A0P6XHX6</accession>
<evidence type="ECO:0000313" key="2">
    <source>
        <dbReference type="Proteomes" id="UP000050514"/>
    </source>
</evidence>
<dbReference type="Proteomes" id="UP000050514">
    <property type="component" value="Unassembled WGS sequence"/>
</dbReference>
<sequence>MITLKLIDESANEINLNSGDIVLLDGYFPETALDLEQRIGESFDVMVKGALAVDKIRSINRFFEYARNNTIGPNGVWVYFSIDGGTAWRSRIYNGMISYNNRLYSQFRRGVIRATIFIERDPFWEGPEQQIPLTNGNGTNNTSGLNVYNANDGAGSAPNKRNNYIEIADNAISGDLPAPVRLEMTNQFNSSARLSELWISHNVYSTPATFQHVIEGEAGIALQGGITNQAASGYSGGYVKDFVWSNSYQIPLVRFELNTAYLNAANKRWFKILCVFTSSVQQDIRLQTKIMFPAGSILTTVASSQEVLLSGARIQEIGEIQIPPWLLSSGDLAPVDLVIYGQKSGTANMQIDFLQISPLDGYRVLIPRGYGAAYGVRIVDDGINQQLYTDGWSEGGKTGHYTSIGKPLQIVPGKLQRIYFLQQGNTGDADIMRVLSVKAYYRPRRCGL</sequence>
<keyword evidence="2" id="KW-1185">Reference proteome</keyword>
<name>A0A0P6XHX6_9CHLR</name>
<proteinExistence type="predicted"/>
<organism evidence="1 2">
    <name type="scientific">Bellilinea caldifistulae</name>
    <dbReference type="NCBI Taxonomy" id="360411"/>
    <lineage>
        <taxon>Bacteria</taxon>
        <taxon>Bacillati</taxon>
        <taxon>Chloroflexota</taxon>
        <taxon>Anaerolineae</taxon>
        <taxon>Anaerolineales</taxon>
        <taxon>Anaerolineaceae</taxon>
        <taxon>Bellilinea</taxon>
    </lineage>
</organism>
<dbReference type="EMBL" id="LGHJ01000017">
    <property type="protein sequence ID" value="KPL74533.1"/>
    <property type="molecule type" value="Genomic_DNA"/>
</dbReference>
<reference evidence="1 2" key="1">
    <citation type="submission" date="2015-07" db="EMBL/GenBank/DDBJ databases">
        <title>Draft genome of Bellilinea caldifistulae DSM 17877.</title>
        <authorList>
            <person name="Hemp J."/>
            <person name="Ward L.M."/>
            <person name="Pace L.A."/>
            <person name="Fischer W.W."/>
        </authorList>
    </citation>
    <scope>NUCLEOTIDE SEQUENCE [LARGE SCALE GENOMIC DNA]</scope>
    <source>
        <strain evidence="1 2">GOMI-1</strain>
    </source>
</reference>
<comment type="caution">
    <text evidence="1">The sequence shown here is derived from an EMBL/GenBank/DDBJ whole genome shotgun (WGS) entry which is preliminary data.</text>
</comment>
<protein>
    <submittedName>
        <fullName evidence="1">Uncharacterized protein</fullName>
    </submittedName>
</protein>
<dbReference type="STRING" id="360411.AC812_12105"/>
<dbReference type="AlphaFoldDB" id="A0A0P6XHX6"/>
<gene>
    <name evidence="1" type="ORF">AC812_12105</name>
</gene>